<dbReference type="KEGG" id="rpla:A4Z71_06290"/>
<feature type="compositionally biased region" description="Low complexity" evidence="3">
    <location>
        <begin position="1728"/>
        <end position="1737"/>
    </location>
</feature>
<keyword evidence="1" id="KW-0326">Glycosidase</keyword>
<name>A0A1D9E0K3_9MICO</name>
<evidence type="ECO:0000256" key="4">
    <source>
        <dbReference type="SAM" id="Phobius"/>
    </source>
</evidence>
<keyword evidence="4" id="KW-1133">Transmembrane helix</keyword>
<keyword evidence="4" id="KW-0472">Membrane</keyword>
<feature type="compositionally biased region" description="Gly residues" evidence="3">
    <location>
        <begin position="1653"/>
        <end position="1662"/>
    </location>
</feature>
<keyword evidence="7" id="KW-1185">Reference proteome</keyword>
<dbReference type="InterPro" id="IPR008963">
    <property type="entry name" value="Purple_acid_Pase-like_N"/>
</dbReference>
<feature type="transmembrane region" description="Helical" evidence="4">
    <location>
        <begin position="2109"/>
        <end position="2126"/>
    </location>
</feature>
<keyword evidence="1" id="KW-0378">Hydrolase</keyword>
<feature type="compositionally biased region" description="Low complexity" evidence="3">
    <location>
        <begin position="1768"/>
        <end position="1788"/>
    </location>
</feature>
<feature type="domain" description="Fibronectin type-III" evidence="5">
    <location>
        <begin position="1205"/>
        <end position="1302"/>
    </location>
</feature>
<dbReference type="Proteomes" id="UP000243784">
    <property type="component" value="Chromosome"/>
</dbReference>
<evidence type="ECO:0000313" key="7">
    <source>
        <dbReference type="Proteomes" id="UP000243784"/>
    </source>
</evidence>
<feature type="domain" description="Fibronectin type-III" evidence="5">
    <location>
        <begin position="1379"/>
        <end position="1523"/>
    </location>
</feature>
<sequence>MAGKHLTLKAKAFRFFMAATVAFSSSIVAAVAPIETEAANAATNGGTCLAAGASTPATPTDYVVQASHGKVFYIDTGQGQRIDASYAGYRVTRGSGNTSNADVWVKVDGFDSTEVVQLANQNDATYQLGSLNSGTKASYFLLKAPKPTTAKQSHVVRIYEGNPNAGGVEKYFCEFSFDKVKETIKAAANKVDSVTSISSSFIGGELVVTHKGLTGTIGAGSAPDLDVIWISPASSSSWPTRAYRLTKVSVTYYDNKAFSGTAVTKDNELILKPAINSISSNKTPGSYTATYTFKIIGQGSGAIAPVAQISSGTQIKHTDMGGYYNTDGSAKYTASSATLPISLTAAKSGTGVSVSGTNAEIGYRVVLTNSSSSPLVVDSVVDTASNNMSFKSLSASTGSGSTTAIADPGLSVGPAGFNNYTFSGPFTVPANGTLQINYKMVAACSAGTSTYTNSVQAKLGDLNIGSTAYQYDQVNTTMDQALASGSCSVSNVLQPAATKVSQPIEVITGSASSVNTTIDGNGNSKSTATLAGTVDPNGTANQLIQCEYSTDPNLAGSSLVSAATPAGGLTTASSDPVAVSCNLSDLQPGTTYYYRVKVGDNFGQILSFTTPMPTFDSPTAVTNSVSNLSKTSNTINATFNATVNARGNPSRVAFEYKLADSSGSAYTCTADVTPTQELFLDLNAADAKINLVLTGLYETSVSYSVTGLTSGKRYCYRVFANYDWTITGETTGTASVATPVTGAWVNFAATDVNPAEAITNPATSVQANSATLNGSVKAGTNNASVKFCYTTTKPTTGTLTNCLGAGAPQTATVGATVSAGITTANSLDISGLTAGATYYFQVIATDATTAEVIYANIESFTTPGPPLATTSAATNVLSTSATINGNVSANGASTTVYFCFSKTADFADANSDGYMDNCHDGSGFTAGKTDPTITAAIAAPESANRSANLTGLSANTEYKFQILASSTNGFAKGAILTFVTDPLPPVATTNDATNISYTSATLNGSVTTETYGATVTFCLSATGSVVSNTIGECLTGKVGAVTGGTMLANSSSTPSAGAAGLSTNTVYYFRVIVTPTTGSAVSGAVKTFTTLTQGPTPTTQAATQVSYTSAVLNGSVTSHTYSTTHTFCISQTFDVNANTLGSCLSGVQGSVINASQSANSNSNVAVSVTGLSDNTTYYFRVIATPSSGAVVEGNVLSFTTLTIIDPTPVTVAASSVSGTGATLNSSITSGTYSLNTISFCLSTTGDTVADTIGTCGSGTASAISAGSLNANASATPSQAITGLASNTTYYFRVKVITSTNQTFQGEVLSFTTPVILATASTTAASPVTANDAHLNGSTTTGTYGGTVSFCLSLTGNTASNTIGNCDQGTFAPVSNATPGAGASNNHTVEVSGLTPSTQYFFRIIINPATGSQVYGSVLTFTTNALGAPTAQTNPASNVGEESATLNSQIDGGATGATGTFCLSSTGNTAANTIGSCNVGTVGVVVNGNAGANSPASPEVLVTGLNPGTTYYFRVIATPTSGGSAVSGVVLSFTTDSPPSATTQSVSTLTDTTATLPGQVVSRTHAVTVTFCISTTGNTNSNTLGNCLTGVLGSVTNGSISPNSTQAVSVAASGLTPSTDYYYRVIATPTTGTTANGAVRTFKTAAAAVNNNGGNNGNNGGNNGNNNPVVQPTPTPSPTAASPTPTPSRPVVRPTPRPSVTANAPVALPTPENTTSPAPRVTPKPQQSAIPAPTATPDAPLVKNITGLLNQLSKIVENVVAPTSAPQRNNSAATPAPSQSPAAPANNAADKVTKVQIPETQTTVVTTEKADGTKDVLSAATRTVAAVAAEKISGFAPSAGIRIEVIGSRIAGQFVVTPGQAADPVAIAAAIEESTARQRTNFASIDKVVQTTPPASTQIFSTEIEQPEIELFAASGLAKPISLKDLNVADAAKWIKVDASADTYLPGTLVYLTVTTQPIIFGEAVVDKFGKAQLSGSLPIDLLEAGGHAIRLVGIRSLEGVSTDANGEIVLSEEAVNEIQKFDDGTQATVIISGASQSGGSQTVIREIPLEREVAWWTVWFALILGLLTLVARLIRRPVGNVRRTVLLVTAFASALPAAIIGWVSVTYEIWIGVAIAAAFGVVNLLMGRDKKGKAK</sequence>
<feature type="region of interest" description="Disordered" evidence="3">
    <location>
        <begin position="1649"/>
        <end position="1737"/>
    </location>
</feature>
<feature type="domain" description="Fibronectin type-III" evidence="5">
    <location>
        <begin position="1537"/>
        <end position="1633"/>
    </location>
</feature>
<evidence type="ECO:0000256" key="3">
    <source>
        <dbReference type="SAM" id="MobiDB-lite"/>
    </source>
</evidence>
<dbReference type="RefSeq" id="WP_070955049.1">
    <property type="nucleotide sequence ID" value="NZ_CP015208.1"/>
</dbReference>
<dbReference type="OrthoDB" id="9804511at2"/>
<dbReference type="GO" id="GO:0000272">
    <property type="term" value="P:polysaccharide catabolic process"/>
    <property type="evidence" value="ECO:0007669"/>
    <property type="project" value="UniProtKB-KW"/>
</dbReference>
<dbReference type="SUPFAM" id="SSF49265">
    <property type="entry name" value="Fibronectin type III"/>
    <property type="match status" value="3"/>
</dbReference>
<accession>A0A1D9E0K3</accession>
<feature type="region of interest" description="Disordered" evidence="3">
    <location>
        <begin position="1764"/>
        <end position="1794"/>
    </location>
</feature>
<dbReference type="InterPro" id="IPR036116">
    <property type="entry name" value="FN3_sf"/>
</dbReference>
<evidence type="ECO:0000259" key="5">
    <source>
        <dbReference type="SMART" id="SM00060"/>
    </source>
</evidence>
<dbReference type="GO" id="GO:0046872">
    <property type="term" value="F:metal ion binding"/>
    <property type="evidence" value="ECO:0007669"/>
    <property type="project" value="InterPro"/>
</dbReference>
<feature type="domain" description="Fibronectin type-III" evidence="5">
    <location>
        <begin position="618"/>
        <end position="727"/>
    </location>
</feature>
<feature type="domain" description="Fibronectin type-III" evidence="5">
    <location>
        <begin position="863"/>
        <end position="973"/>
    </location>
</feature>
<proteinExistence type="predicted"/>
<feature type="domain" description="Fibronectin type-III" evidence="5">
    <location>
        <begin position="497"/>
        <end position="605"/>
    </location>
</feature>
<keyword evidence="4" id="KW-0812">Transmembrane</keyword>
<protein>
    <recommendedName>
        <fullName evidence="5">Fibronectin type-III domain-containing protein</fullName>
    </recommendedName>
</protein>
<evidence type="ECO:0000256" key="2">
    <source>
        <dbReference type="ARBA" id="ARBA00023326"/>
    </source>
</evidence>
<feature type="transmembrane region" description="Helical" evidence="4">
    <location>
        <begin position="2085"/>
        <end position="2103"/>
    </location>
</feature>
<feature type="transmembrane region" description="Helical" evidence="4">
    <location>
        <begin position="12"/>
        <end position="34"/>
    </location>
</feature>
<dbReference type="SUPFAM" id="SSF49363">
    <property type="entry name" value="Purple acid phosphatase, N-terminal domain"/>
    <property type="match status" value="1"/>
</dbReference>
<keyword evidence="2" id="KW-0119">Carbohydrate metabolism</keyword>
<dbReference type="GO" id="GO:0003993">
    <property type="term" value="F:acid phosphatase activity"/>
    <property type="evidence" value="ECO:0007669"/>
    <property type="project" value="InterPro"/>
</dbReference>
<dbReference type="InterPro" id="IPR003961">
    <property type="entry name" value="FN3_dom"/>
</dbReference>
<feature type="domain" description="Fibronectin type-III" evidence="5">
    <location>
        <begin position="982"/>
        <end position="1188"/>
    </location>
</feature>
<gene>
    <name evidence="6" type="ORF">A4Z71_06290</name>
</gene>
<feature type="transmembrane region" description="Helical" evidence="4">
    <location>
        <begin position="2053"/>
        <end position="2073"/>
    </location>
</feature>
<dbReference type="Gene3D" id="2.60.40.10">
    <property type="entry name" value="Immunoglobulins"/>
    <property type="match status" value="1"/>
</dbReference>
<dbReference type="InterPro" id="IPR013783">
    <property type="entry name" value="Ig-like_fold"/>
</dbReference>
<reference evidence="6 7" key="1">
    <citation type="journal article" date="2016" name="Biochim. Biophys. Acta">
        <title>Photochemical characterization of actinorhodopsin and its functional existence in the natural host.</title>
        <authorList>
            <person name="Nakamura S."/>
            <person name="Kikukawa T."/>
            <person name="Tamogami J."/>
            <person name="Kamiya M."/>
            <person name="Aizawa T."/>
            <person name="Hahn M.W."/>
            <person name="Ihara K."/>
            <person name="Kamo N."/>
            <person name="Demura M."/>
        </authorList>
    </citation>
    <scope>NUCLEOTIDE SEQUENCE [LARGE SCALE GENOMIC DNA]</scope>
    <source>
        <strain evidence="6 7">MWH-Dar1</strain>
    </source>
</reference>
<dbReference type="STRING" id="535712.A4Z71_06290"/>
<dbReference type="EMBL" id="CP015208">
    <property type="protein sequence ID" value="AOY56550.1"/>
    <property type="molecule type" value="Genomic_DNA"/>
</dbReference>
<dbReference type="SMART" id="SM00060">
    <property type="entry name" value="FN3"/>
    <property type="match status" value="8"/>
</dbReference>
<feature type="domain" description="Fibronectin type-III" evidence="5">
    <location>
        <begin position="754"/>
        <end position="851"/>
    </location>
</feature>
<dbReference type="GO" id="GO:0016798">
    <property type="term" value="F:hydrolase activity, acting on glycosyl bonds"/>
    <property type="evidence" value="ECO:0007669"/>
    <property type="project" value="UniProtKB-KW"/>
</dbReference>
<organism evidence="6 7">
    <name type="scientific">Candidatus Rhodoluna planktonica</name>
    <dbReference type="NCBI Taxonomy" id="535712"/>
    <lineage>
        <taxon>Bacteria</taxon>
        <taxon>Bacillati</taxon>
        <taxon>Actinomycetota</taxon>
        <taxon>Actinomycetes</taxon>
        <taxon>Micrococcales</taxon>
        <taxon>Microbacteriaceae</taxon>
        <taxon>Luna cluster</taxon>
        <taxon>Luna-1 subcluster</taxon>
        <taxon>Rhodoluna</taxon>
    </lineage>
</organism>
<keyword evidence="2" id="KW-0624">Polysaccharide degradation</keyword>
<evidence type="ECO:0000256" key="1">
    <source>
        <dbReference type="ARBA" id="ARBA00023295"/>
    </source>
</evidence>
<feature type="compositionally biased region" description="Pro residues" evidence="3">
    <location>
        <begin position="1683"/>
        <end position="1696"/>
    </location>
</feature>
<evidence type="ECO:0000313" key="6">
    <source>
        <dbReference type="EMBL" id="AOY56550.1"/>
    </source>
</evidence>